<accession>A0ABV5YGK9</accession>
<comment type="caution">
    <text evidence="1">The sequence shown here is derived from an EMBL/GenBank/DDBJ whole genome shotgun (WGS) entry which is preliminary data.</text>
</comment>
<dbReference type="EMBL" id="JBHLZP010000125">
    <property type="protein sequence ID" value="MFB9834189.1"/>
    <property type="molecule type" value="Genomic_DNA"/>
</dbReference>
<keyword evidence="2" id="KW-1185">Reference proteome</keyword>
<organism evidence="1 2">
    <name type="scientific">Actinoallomurus acaciae</name>
    <dbReference type="NCBI Taxonomy" id="502577"/>
    <lineage>
        <taxon>Bacteria</taxon>
        <taxon>Bacillati</taxon>
        <taxon>Actinomycetota</taxon>
        <taxon>Actinomycetes</taxon>
        <taxon>Streptosporangiales</taxon>
        <taxon>Thermomonosporaceae</taxon>
        <taxon>Actinoallomurus</taxon>
    </lineage>
</organism>
<dbReference type="Proteomes" id="UP001589627">
    <property type="component" value="Unassembled WGS sequence"/>
</dbReference>
<protein>
    <recommendedName>
        <fullName evidence="3">Histidine kinase</fullName>
    </recommendedName>
</protein>
<evidence type="ECO:0008006" key="3">
    <source>
        <dbReference type="Google" id="ProtNLM"/>
    </source>
</evidence>
<evidence type="ECO:0000313" key="1">
    <source>
        <dbReference type="EMBL" id="MFB9834189.1"/>
    </source>
</evidence>
<proteinExistence type="predicted"/>
<gene>
    <name evidence="1" type="ORF">ACFFNX_18555</name>
</gene>
<reference evidence="1 2" key="1">
    <citation type="submission" date="2024-09" db="EMBL/GenBank/DDBJ databases">
        <authorList>
            <person name="Sun Q."/>
            <person name="Mori K."/>
        </authorList>
    </citation>
    <scope>NUCLEOTIDE SEQUENCE [LARGE SCALE GENOMIC DNA]</scope>
    <source>
        <strain evidence="1 2">TBRC 0563</strain>
    </source>
</reference>
<dbReference type="RefSeq" id="WP_378203304.1">
    <property type="nucleotide sequence ID" value="NZ_JBHLZP010000125.1"/>
</dbReference>
<name>A0ABV5YGK9_9ACTN</name>
<sequence>MVGGIVAALTAWAVVTATRRHDRHSTLRTEARLAAVRMFHLTGEFHQALQRATLDDHAPLPTADGRDWLVNATSLEIAMFTLDEDLGARISQDLGDVRRALEHLNAGTEPKAETTRVVTACLLQLSDDLADWLMDGRHRAAPPHTA</sequence>
<evidence type="ECO:0000313" key="2">
    <source>
        <dbReference type="Proteomes" id="UP001589627"/>
    </source>
</evidence>